<dbReference type="SUPFAM" id="SSF50630">
    <property type="entry name" value="Acid proteases"/>
    <property type="match status" value="1"/>
</dbReference>
<dbReference type="PANTHER" id="PTHR47966:SF51">
    <property type="entry name" value="BETA-SITE APP-CLEAVING ENZYME, ISOFORM A-RELATED"/>
    <property type="match status" value="1"/>
</dbReference>
<name>A0A1I7S6A2_BURXY</name>
<dbReference type="AlphaFoldDB" id="A0A1I7S6A2"/>
<dbReference type="WBParaSite" id="BXY_0853900.1">
    <property type="protein sequence ID" value="BXY_0853900.1"/>
    <property type="gene ID" value="BXY_0853900"/>
</dbReference>
<dbReference type="InterPro" id="IPR021109">
    <property type="entry name" value="Peptidase_aspartic_dom_sf"/>
</dbReference>
<dbReference type="GO" id="GO:0005764">
    <property type="term" value="C:lysosome"/>
    <property type="evidence" value="ECO:0007669"/>
    <property type="project" value="TreeGrafter"/>
</dbReference>
<comment type="similarity">
    <text evidence="1">Belongs to the peptidase A1 family.</text>
</comment>
<sequence length="477" mass="53577">MELYFVVGFLIMPLTVAEAFQLPLKRLADKESKTGHTTQLKSKYVANLAIGTPPQLVQAAFNTGSASIWVPARSCAKKSTNGACSSEGNFFDPTHSNTFKNTTRFFETGYDESNARGYVIKDKLSILTSSRGPKLSFRNPVFIGAATTPAESNEAVFGLPSQQFSHPYEHSYSTILHQQMNNTNVNASYFTLYTAGCGYEGCGNRAVLTFGGQDHKHCQEQINFTPLIPTSPIWEFQADGVGVRGLFAPKKITTSVDSGSGYVGVPRYMLSVFVRRWNATKLEGEDAYGIPCNTDLDVVLGIENVLYKISSDNLLRPLPEAGQRKFGANMCQIAMRASEMLDVITLGEPFLRTYCVVHDIGGRRVGFAHKIGEEEPDEEEFDLSTTRRHFTRNRHPDRAKTRTQTPGDRRKKKEEKKNGRKHRKDGNKDRKSEESSESLEEYYRKKFEREQRRRGYPIPVPPFVFPYPPVFKNSTAV</sequence>
<dbReference type="GO" id="GO:0004190">
    <property type="term" value="F:aspartic-type endopeptidase activity"/>
    <property type="evidence" value="ECO:0007669"/>
    <property type="project" value="InterPro"/>
</dbReference>
<evidence type="ECO:0000313" key="5">
    <source>
        <dbReference type="Proteomes" id="UP000095284"/>
    </source>
</evidence>
<dbReference type="Proteomes" id="UP000095284">
    <property type="component" value="Unplaced"/>
</dbReference>
<feature type="signal peptide" evidence="3">
    <location>
        <begin position="1"/>
        <end position="19"/>
    </location>
</feature>
<feature type="chain" id="PRO_5009305550" evidence="3">
    <location>
        <begin position="20"/>
        <end position="477"/>
    </location>
</feature>
<feature type="compositionally biased region" description="Basic residues" evidence="2">
    <location>
        <begin position="409"/>
        <end position="425"/>
    </location>
</feature>
<evidence type="ECO:0000259" key="4">
    <source>
        <dbReference type="PROSITE" id="PS51767"/>
    </source>
</evidence>
<dbReference type="CDD" id="cd05471">
    <property type="entry name" value="pepsin_like"/>
    <property type="match status" value="1"/>
</dbReference>
<feature type="domain" description="Peptidase A1" evidence="4">
    <location>
        <begin position="44"/>
        <end position="368"/>
    </location>
</feature>
<feature type="compositionally biased region" description="Basic and acidic residues" evidence="2">
    <location>
        <begin position="441"/>
        <end position="453"/>
    </location>
</feature>
<proteinExistence type="inferred from homology"/>
<dbReference type="InterPro" id="IPR034164">
    <property type="entry name" value="Pepsin-like_dom"/>
</dbReference>
<evidence type="ECO:0000256" key="2">
    <source>
        <dbReference type="SAM" id="MobiDB-lite"/>
    </source>
</evidence>
<accession>A0A1I7S6A2</accession>
<dbReference type="PRINTS" id="PR00792">
    <property type="entry name" value="PEPSIN"/>
</dbReference>
<dbReference type="InterPro" id="IPR001461">
    <property type="entry name" value="Aspartic_peptidase_A1"/>
</dbReference>
<dbReference type="Pfam" id="PF00026">
    <property type="entry name" value="Asp"/>
    <property type="match status" value="1"/>
</dbReference>
<evidence type="ECO:0000256" key="3">
    <source>
        <dbReference type="SAM" id="SignalP"/>
    </source>
</evidence>
<dbReference type="eggNOG" id="KOG1339">
    <property type="taxonomic scope" value="Eukaryota"/>
</dbReference>
<protein>
    <submittedName>
        <fullName evidence="6">Peptidase A1 domain-containing protein</fullName>
    </submittedName>
</protein>
<dbReference type="InterPro" id="IPR033121">
    <property type="entry name" value="PEPTIDASE_A1"/>
</dbReference>
<dbReference type="PANTHER" id="PTHR47966">
    <property type="entry name" value="BETA-SITE APP-CLEAVING ENZYME, ISOFORM A-RELATED"/>
    <property type="match status" value="1"/>
</dbReference>
<dbReference type="PROSITE" id="PS51767">
    <property type="entry name" value="PEPTIDASE_A1"/>
    <property type="match status" value="1"/>
</dbReference>
<feature type="region of interest" description="Disordered" evidence="2">
    <location>
        <begin position="375"/>
        <end position="477"/>
    </location>
</feature>
<organism evidence="5 6">
    <name type="scientific">Bursaphelenchus xylophilus</name>
    <name type="common">Pinewood nematode worm</name>
    <name type="synonym">Aphelenchoides xylophilus</name>
    <dbReference type="NCBI Taxonomy" id="6326"/>
    <lineage>
        <taxon>Eukaryota</taxon>
        <taxon>Metazoa</taxon>
        <taxon>Ecdysozoa</taxon>
        <taxon>Nematoda</taxon>
        <taxon>Chromadorea</taxon>
        <taxon>Rhabditida</taxon>
        <taxon>Tylenchina</taxon>
        <taxon>Tylenchomorpha</taxon>
        <taxon>Aphelenchoidea</taxon>
        <taxon>Aphelenchoididae</taxon>
        <taxon>Bursaphelenchus</taxon>
    </lineage>
</organism>
<dbReference type="Gene3D" id="2.40.70.10">
    <property type="entry name" value="Acid Proteases"/>
    <property type="match status" value="2"/>
</dbReference>
<feature type="compositionally biased region" description="Pro residues" evidence="2">
    <location>
        <begin position="458"/>
        <end position="469"/>
    </location>
</feature>
<evidence type="ECO:0000256" key="1">
    <source>
        <dbReference type="ARBA" id="ARBA00007447"/>
    </source>
</evidence>
<reference evidence="6" key="1">
    <citation type="submission" date="2016-11" db="UniProtKB">
        <authorList>
            <consortium name="WormBaseParasite"/>
        </authorList>
    </citation>
    <scope>IDENTIFICATION</scope>
</reference>
<evidence type="ECO:0000313" key="6">
    <source>
        <dbReference type="WBParaSite" id="BXY_0853900.1"/>
    </source>
</evidence>
<keyword evidence="3" id="KW-0732">Signal</keyword>
<dbReference type="GO" id="GO:0006508">
    <property type="term" value="P:proteolysis"/>
    <property type="evidence" value="ECO:0007669"/>
    <property type="project" value="InterPro"/>
</dbReference>